<keyword evidence="2 6" id="KW-0694">RNA-binding</keyword>
<evidence type="ECO:0000256" key="6">
    <source>
        <dbReference type="PROSITE-ProRule" id="PRU00182"/>
    </source>
</evidence>
<dbReference type="InterPro" id="IPR020094">
    <property type="entry name" value="TruA/RsuA/RluB/E/F_N"/>
</dbReference>
<dbReference type="Gene3D" id="3.10.290.10">
    <property type="entry name" value="RNA-binding S4 domain"/>
    <property type="match status" value="1"/>
</dbReference>
<dbReference type="InterPro" id="IPR050343">
    <property type="entry name" value="RsuA_PseudoU_synthase"/>
</dbReference>
<dbReference type="PROSITE" id="PS01149">
    <property type="entry name" value="PSI_RSU"/>
    <property type="match status" value="1"/>
</dbReference>
<evidence type="ECO:0000313" key="9">
    <source>
        <dbReference type="EMBL" id="MEX1665321.1"/>
    </source>
</evidence>
<accession>A0ABV3TVM3</accession>
<dbReference type="SMART" id="SM00363">
    <property type="entry name" value="S4"/>
    <property type="match status" value="1"/>
</dbReference>
<dbReference type="InterPro" id="IPR042092">
    <property type="entry name" value="PsdUridine_s_RsuA/RluB/E/F_cat"/>
</dbReference>
<evidence type="ECO:0000256" key="2">
    <source>
        <dbReference type="ARBA" id="ARBA00022884"/>
    </source>
</evidence>
<dbReference type="Proteomes" id="UP001557484">
    <property type="component" value="Unassembled WGS sequence"/>
</dbReference>
<reference evidence="9 10" key="1">
    <citation type="journal article" date="2011" name="Int. J. Syst. Evol. Microbiol.">
        <title>Zhongshania antarctica gen. nov., sp. nov. and Zhongshania guokunii sp. nov., gammaproteobacteria respectively isolated from coastal attached (fast) ice and surface seawater of the Antarctic.</title>
        <authorList>
            <person name="Li H.J."/>
            <person name="Zhang X.Y."/>
            <person name="Chen C.X."/>
            <person name="Zhang Y.J."/>
            <person name="Gao Z.M."/>
            <person name="Yu Y."/>
            <person name="Chen X.L."/>
            <person name="Chen B."/>
            <person name="Zhang Y.Z."/>
        </authorList>
    </citation>
    <scope>NUCLEOTIDE SEQUENCE [LARGE SCALE GENOMIC DNA]</scope>
    <source>
        <strain evidence="9 10">R06B22</strain>
    </source>
</reference>
<dbReference type="InterPro" id="IPR002942">
    <property type="entry name" value="S4_RNA-bd"/>
</dbReference>
<dbReference type="PANTHER" id="PTHR47683">
    <property type="entry name" value="PSEUDOURIDINE SYNTHASE FAMILY PROTEIN-RELATED"/>
    <property type="match status" value="1"/>
</dbReference>
<comment type="function">
    <text evidence="5">Responsible for synthesis of pseudouridine from uracil-516 in 16S ribosomal RNA.</text>
</comment>
<dbReference type="NCBIfam" id="TIGR00093">
    <property type="entry name" value="pseudouridine synthase"/>
    <property type="match status" value="1"/>
</dbReference>
<evidence type="ECO:0000256" key="7">
    <source>
        <dbReference type="RuleBase" id="RU003887"/>
    </source>
</evidence>
<evidence type="ECO:0000256" key="1">
    <source>
        <dbReference type="ARBA" id="ARBA00008348"/>
    </source>
</evidence>
<dbReference type="CDD" id="cd00165">
    <property type="entry name" value="S4"/>
    <property type="match status" value="1"/>
</dbReference>
<dbReference type="Gene3D" id="3.30.70.580">
    <property type="entry name" value="Pseudouridine synthase I, catalytic domain, N-terminal subdomain"/>
    <property type="match status" value="1"/>
</dbReference>
<dbReference type="Gene3D" id="3.30.70.1560">
    <property type="entry name" value="Alpha-L RNA-binding motif"/>
    <property type="match status" value="1"/>
</dbReference>
<dbReference type="Pfam" id="PF00849">
    <property type="entry name" value="PseudoU_synth_2"/>
    <property type="match status" value="1"/>
</dbReference>
<feature type="domain" description="RNA-binding S4" evidence="8">
    <location>
        <begin position="8"/>
        <end position="70"/>
    </location>
</feature>
<keyword evidence="10" id="KW-1185">Reference proteome</keyword>
<sequence>MKTSNKPIRLDRYLASVTDYSRSDAKKLIKSGDVRVDGSSVRDPGQLIPAEAGVTLMGSLLRPLGPRYLMLNKPQDVVCAARDRRHSTVLDLLDEDNPEHLHAAGRLDIDTTGLVLLSDDGNWSHAITSPQRKCWKTYYVETADPIPEHTVTQFAQGVFLKDDKARTLPAQLTILDERIARLKICEGRYHQVKRMFGAEGNAVVRLHREAIGEIHLDAELLEGEYRALSAEEIASVYHTETK</sequence>
<protein>
    <recommendedName>
        <fullName evidence="7">Pseudouridine synthase</fullName>
        <ecNumber evidence="7">5.4.99.-</ecNumber>
    </recommendedName>
</protein>
<dbReference type="CDD" id="cd02553">
    <property type="entry name" value="PseudoU_synth_RsuA"/>
    <property type="match status" value="1"/>
</dbReference>
<dbReference type="InterPro" id="IPR036986">
    <property type="entry name" value="S4_RNA-bd_sf"/>
</dbReference>
<dbReference type="EC" id="5.4.99.-" evidence="7"/>
<dbReference type="InterPro" id="IPR006145">
    <property type="entry name" value="PsdUridine_synth_RsuA/RluA"/>
</dbReference>
<organism evidence="9 10">
    <name type="scientific">Zhongshania arctica</name>
    <dbReference type="NCBI Taxonomy" id="3238302"/>
    <lineage>
        <taxon>Bacteria</taxon>
        <taxon>Pseudomonadati</taxon>
        <taxon>Pseudomonadota</taxon>
        <taxon>Gammaproteobacteria</taxon>
        <taxon>Cellvibrionales</taxon>
        <taxon>Spongiibacteraceae</taxon>
        <taxon>Zhongshania</taxon>
    </lineage>
</organism>
<dbReference type="SUPFAM" id="SSF55120">
    <property type="entry name" value="Pseudouridine synthase"/>
    <property type="match status" value="1"/>
</dbReference>
<dbReference type="EMBL" id="JBFRYB010000001">
    <property type="protein sequence ID" value="MEX1665321.1"/>
    <property type="molecule type" value="Genomic_DNA"/>
</dbReference>
<dbReference type="RefSeq" id="WP_368375425.1">
    <property type="nucleotide sequence ID" value="NZ_JBFRYB010000001.1"/>
</dbReference>
<name>A0ABV3TVM3_9GAMM</name>
<dbReference type="InterPro" id="IPR000748">
    <property type="entry name" value="PsdUridine_synth_RsuA/RluB/E/F"/>
</dbReference>
<keyword evidence="3 7" id="KW-0413">Isomerase</keyword>
<dbReference type="InterPro" id="IPR018496">
    <property type="entry name" value="PsdUridine_synth_RsuA/RluB_CS"/>
</dbReference>
<gene>
    <name evidence="9" type="ORF">AB4875_07455</name>
</gene>
<evidence type="ECO:0000256" key="5">
    <source>
        <dbReference type="ARBA" id="ARBA00037590"/>
    </source>
</evidence>
<evidence type="ECO:0000313" key="10">
    <source>
        <dbReference type="Proteomes" id="UP001557484"/>
    </source>
</evidence>
<dbReference type="Pfam" id="PF01479">
    <property type="entry name" value="S4"/>
    <property type="match status" value="1"/>
</dbReference>
<dbReference type="SUPFAM" id="SSF55174">
    <property type="entry name" value="Alpha-L RNA-binding motif"/>
    <property type="match status" value="1"/>
</dbReference>
<comment type="caution">
    <text evidence="9">The sequence shown here is derived from an EMBL/GenBank/DDBJ whole genome shotgun (WGS) entry which is preliminary data.</text>
</comment>
<evidence type="ECO:0000256" key="3">
    <source>
        <dbReference type="ARBA" id="ARBA00023235"/>
    </source>
</evidence>
<evidence type="ECO:0000256" key="4">
    <source>
        <dbReference type="ARBA" id="ARBA00036749"/>
    </source>
</evidence>
<dbReference type="PROSITE" id="PS50889">
    <property type="entry name" value="S4"/>
    <property type="match status" value="1"/>
</dbReference>
<evidence type="ECO:0000259" key="8">
    <source>
        <dbReference type="SMART" id="SM00363"/>
    </source>
</evidence>
<dbReference type="PANTHER" id="PTHR47683:SF4">
    <property type="entry name" value="PSEUDOURIDINE SYNTHASE"/>
    <property type="match status" value="1"/>
</dbReference>
<comment type="similarity">
    <text evidence="1 7">Belongs to the pseudouridine synthase RsuA family.</text>
</comment>
<comment type="catalytic activity">
    <reaction evidence="4">
        <text>uridine(516) in 16S rRNA = pseudouridine(516) in 16S rRNA</text>
        <dbReference type="Rhea" id="RHEA:38867"/>
        <dbReference type="Rhea" id="RHEA-COMP:10089"/>
        <dbReference type="Rhea" id="RHEA-COMP:10090"/>
        <dbReference type="ChEBI" id="CHEBI:65314"/>
        <dbReference type="ChEBI" id="CHEBI:65315"/>
        <dbReference type="EC" id="5.4.99.19"/>
    </reaction>
</comment>
<dbReference type="InterPro" id="IPR020103">
    <property type="entry name" value="PsdUridine_synth_cat_dom_sf"/>
</dbReference>
<proteinExistence type="inferred from homology"/>